<dbReference type="EMBL" id="JAJHJB010000037">
    <property type="protein sequence ID" value="MCC5467615.1"/>
    <property type="molecule type" value="Genomic_DNA"/>
</dbReference>
<name>A0ABS8HWT1_9FIRM</name>
<sequence length="360" mass="41380">MSKDIYSVNWLDLIPPSIVNDPQVQAISAAVTPQLQEVSQSIRECIILARLDELQEEVVDLLAWQYHVDFYDAELSITQKRNLVRTSIDAHRHKGTPYAVELVVKAIFEEAIVQEWFEYGGEPYHFKIDVRDDTLQSDTVKRLIRAINTVKNTRSWLETIIVRLPIVESVVTIHNRLQFLLHNNTKQSYWGNRRRYYPLDGCVLLDGSITLGDWMELQDLNGNFLLDGTSLLDGYTQYGTNEHHNVRFKMDHAVGSKITPTITSAATIALNTSSDIRMKSSAIFHAIRNYRYSMPIEIRQDIGALTNYKAKTVLRRKVSNQYLNGEGRLDGHLRLDGQELHESILFKSITNHETERIEVL</sequence>
<accession>A0ABS8HWT1</accession>
<protein>
    <submittedName>
        <fullName evidence="1">Phage tail protein I</fullName>
    </submittedName>
</protein>
<evidence type="ECO:0000313" key="2">
    <source>
        <dbReference type="Proteomes" id="UP001165492"/>
    </source>
</evidence>
<dbReference type="NCBIfam" id="TIGR01634">
    <property type="entry name" value="tail_P2_I"/>
    <property type="match status" value="1"/>
</dbReference>
<dbReference type="RefSeq" id="WP_229536582.1">
    <property type="nucleotide sequence ID" value="NZ_JAJHJB010000037.1"/>
</dbReference>
<keyword evidence="2" id="KW-1185">Reference proteome</keyword>
<evidence type="ECO:0000313" key="1">
    <source>
        <dbReference type="EMBL" id="MCC5467615.1"/>
    </source>
</evidence>
<dbReference type="Pfam" id="PF09684">
    <property type="entry name" value="Tail_P2_I"/>
    <property type="match status" value="1"/>
</dbReference>
<gene>
    <name evidence="1" type="ORF">LMF89_19970</name>
</gene>
<comment type="caution">
    <text evidence="1">The sequence shown here is derived from an EMBL/GenBank/DDBJ whole genome shotgun (WGS) entry which is preliminary data.</text>
</comment>
<dbReference type="InterPro" id="IPR006521">
    <property type="entry name" value="Tail_protein_I"/>
</dbReference>
<dbReference type="Proteomes" id="UP001165492">
    <property type="component" value="Unassembled WGS sequence"/>
</dbReference>
<proteinExistence type="predicted"/>
<reference evidence="1" key="1">
    <citation type="submission" date="2021-11" db="EMBL/GenBank/DDBJ databases">
        <title>Description of a new species Pelosinus isolated from the bottom sediments of Lake Baikal.</title>
        <authorList>
            <person name="Zakharyuk A."/>
        </authorList>
    </citation>
    <scope>NUCLEOTIDE SEQUENCE</scope>
    <source>
        <strain evidence="1">Bkl1</strain>
    </source>
</reference>
<organism evidence="1 2">
    <name type="scientific">Pelosinus baikalensis</name>
    <dbReference type="NCBI Taxonomy" id="2892015"/>
    <lineage>
        <taxon>Bacteria</taxon>
        <taxon>Bacillati</taxon>
        <taxon>Bacillota</taxon>
        <taxon>Negativicutes</taxon>
        <taxon>Selenomonadales</taxon>
        <taxon>Sporomusaceae</taxon>
        <taxon>Pelosinus</taxon>
    </lineage>
</organism>